<dbReference type="EMBL" id="JABTTQ020000011">
    <property type="protein sequence ID" value="KAK6146208.1"/>
    <property type="molecule type" value="Genomic_DNA"/>
</dbReference>
<organism evidence="2 3">
    <name type="scientific">Rehmannia glutinosa</name>
    <name type="common">Chinese foxglove</name>
    <dbReference type="NCBI Taxonomy" id="99300"/>
    <lineage>
        <taxon>Eukaryota</taxon>
        <taxon>Viridiplantae</taxon>
        <taxon>Streptophyta</taxon>
        <taxon>Embryophyta</taxon>
        <taxon>Tracheophyta</taxon>
        <taxon>Spermatophyta</taxon>
        <taxon>Magnoliopsida</taxon>
        <taxon>eudicotyledons</taxon>
        <taxon>Gunneridae</taxon>
        <taxon>Pentapetalae</taxon>
        <taxon>asterids</taxon>
        <taxon>lamiids</taxon>
        <taxon>Lamiales</taxon>
        <taxon>Orobanchaceae</taxon>
        <taxon>Rehmannieae</taxon>
        <taxon>Rehmannia</taxon>
    </lineage>
</organism>
<sequence length="249" mass="28224">MMGRTRKGKGKQKASTSANYDTDRFVSEAAQDKFFGRLMTRRINAERGFQLGPQDGHLQRMLRERHWQKLCAPPPPFTPILVKEFYANADDPDEDPTNVYLHGLRIPCTPEMIREYYSLHKVDHSQYTNFLAGEPDLDMIVQALHRPGTGWHPAREGGGALVFSHTTLSRYGCSWYHFLCHNLMPTSHRSDIMPPRARLLYDIINGIQFDAAVIIAASINQAVRHHSTRDMCMTALIYGLSLAEGIVLG</sequence>
<dbReference type="Pfam" id="PF20167">
    <property type="entry name" value="Transposase_32"/>
    <property type="match status" value="1"/>
</dbReference>
<keyword evidence="3" id="KW-1185">Reference proteome</keyword>
<dbReference type="InterPro" id="IPR046796">
    <property type="entry name" value="Transposase_32_dom"/>
</dbReference>
<comment type="caution">
    <text evidence="2">The sequence shown here is derived from an EMBL/GenBank/DDBJ whole genome shotgun (WGS) entry which is preliminary data.</text>
</comment>
<evidence type="ECO:0000313" key="2">
    <source>
        <dbReference type="EMBL" id="KAK6146208.1"/>
    </source>
</evidence>
<feature type="domain" description="Putative plant transposon protein" evidence="1">
    <location>
        <begin position="63"/>
        <end position="242"/>
    </location>
</feature>
<evidence type="ECO:0000259" key="1">
    <source>
        <dbReference type="Pfam" id="PF20167"/>
    </source>
</evidence>
<evidence type="ECO:0000313" key="3">
    <source>
        <dbReference type="Proteomes" id="UP001318860"/>
    </source>
</evidence>
<protein>
    <recommendedName>
        <fullName evidence="1">Putative plant transposon protein domain-containing protein</fullName>
    </recommendedName>
</protein>
<reference evidence="2 3" key="1">
    <citation type="journal article" date="2021" name="Comput. Struct. Biotechnol. J.">
        <title>De novo genome assembly of the potent medicinal plant Rehmannia glutinosa using nanopore technology.</title>
        <authorList>
            <person name="Ma L."/>
            <person name="Dong C."/>
            <person name="Song C."/>
            <person name="Wang X."/>
            <person name="Zheng X."/>
            <person name="Niu Y."/>
            <person name="Chen S."/>
            <person name="Feng W."/>
        </authorList>
    </citation>
    <scope>NUCLEOTIDE SEQUENCE [LARGE SCALE GENOMIC DNA]</scope>
    <source>
        <strain evidence="2">DH-2019</strain>
    </source>
</reference>
<dbReference type="Proteomes" id="UP001318860">
    <property type="component" value="Unassembled WGS sequence"/>
</dbReference>
<name>A0ABR0WH99_REHGL</name>
<accession>A0ABR0WH99</accession>
<gene>
    <name evidence="2" type="ORF">DH2020_020077</name>
</gene>
<proteinExistence type="predicted"/>